<evidence type="ECO:0000259" key="2">
    <source>
        <dbReference type="Pfam" id="PF09335"/>
    </source>
</evidence>
<feature type="transmembrane region" description="Helical" evidence="1">
    <location>
        <begin position="162"/>
        <end position="186"/>
    </location>
</feature>
<protein>
    <submittedName>
        <fullName evidence="3">DedA family protein</fullName>
    </submittedName>
</protein>
<dbReference type="Proteomes" id="UP000697998">
    <property type="component" value="Unassembled WGS sequence"/>
</dbReference>
<feature type="transmembrane region" description="Helical" evidence="1">
    <location>
        <begin position="69"/>
        <end position="90"/>
    </location>
</feature>
<evidence type="ECO:0000256" key="1">
    <source>
        <dbReference type="SAM" id="Phobius"/>
    </source>
</evidence>
<feature type="transmembrane region" description="Helical" evidence="1">
    <location>
        <begin position="137"/>
        <end position="156"/>
    </location>
</feature>
<keyword evidence="1" id="KW-0812">Transmembrane</keyword>
<evidence type="ECO:0000313" key="3">
    <source>
        <dbReference type="EMBL" id="MBK7675278.1"/>
    </source>
</evidence>
<organism evidence="3 4">
    <name type="scientific">Candidatus Accumulibacter proximus</name>
    <dbReference type="NCBI Taxonomy" id="2954385"/>
    <lineage>
        <taxon>Bacteria</taxon>
        <taxon>Pseudomonadati</taxon>
        <taxon>Pseudomonadota</taxon>
        <taxon>Betaproteobacteria</taxon>
        <taxon>Candidatus Accumulibacter</taxon>
    </lineage>
</organism>
<proteinExistence type="predicted"/>
<evidence type="ECO:0000313" key="4">
    <source>
        <dbReference type="Proteomes" id="UP000697998"/>
    </source>
</evidence>
<sequence length="199" mass="20440">MRLIIVVLLAVLIPVVPFVLLGELPGERWLSAADDNALQFALTGAGLLAADALLPVPSSILGTLLGARLGFLAGALAAWLGMLAGNLLAYAGGRLLLGRLRTPLPETPTLTVLFLSRPVPVLAEAAAIAAGAERVAFWPFVGACAAGNAIYALVLAGNGAALLPGALAGPGLLVPMAVPAVAWWLWRRRMRTVKVATSD</sequence>
<dbReference type="EMBL" id="JADJMH010000009">
    <property type="protein sequence ID" value="MBK7675278.1"/>
    <property type="molecule type" value="Genomic_DNA"/>
</dbReference>
<feature type="domain" description="VTT" evidence="2">
    <location>
        <begin position="56"/>
        <end position="159"/>
    </location>
</feature>
<feature type="transmembrane region" description="Helical" evidence="1">
    <location>
        <begin position="37"/>
        <end position="57"/>
    </location>
</feature>
<name>A0A935UHA4_9PROT</name>
<keyword evidence="1" id="KW-1133">Transmembrane helix</keyword>
<dbReference type="InterPro" id="IPR032816">
    <property type="entry name" value="VTT_dom"/>
</dbReference>
<accession>A0A935UHA4</accession>
<dbReference type="AlphaFoldDB" id="A0A935UHA4"/>
<reference evidence="3 4" key="1">
    <citation type="submission" date="2020-10" db="EMBL/GenBank/DDBJ databases">
        <title>Connecting structure to function with the recovery of over 1000 high-quality activated sludge metagenome-assembled genomes encoding full-length rRNA genes using long-read sequencing.</title>
        <authorList>
            <person name="Singleton C.M."/>
            <person name="Petriglieri F."/>
            <person name="Kristensen J.M."/>
            <person name="Kirkegaard R.H."/>
            <person name="Michaelsen T.Y."/>
            <person name="Andersen M.H."/>
            <person name="Karst S.M."/>
            <person name="Dueholm M.S."/>
            <person name="Nielsen P.H."/>
            <person name="Albertsen M."/>
        </authorList>
    </citation>
    <scope>NUCLEOTIDE SEQUENCE [LARGE SCALE GENOMIC DNA]</scope>
    <source>
        <strain evidence="3">EsbW_18-Q3-R4-48_BATAC.285</strain>
    </source>
</reference>
<gene>
    <name evidence="3" type="ORF">IPJ27_11260</name>
</gene>
<keyword evidence="1" id="KW-0472">Membrane</keyword>
<feature type="transmembrane region" description="Helical" evidence="1">
    <location>
        <begin position="110"/>
        <end position="130"/>
    </location>
</feature>
<dbReference type="Pfam" id="PF09335">
    <property type="entry name" value="VTT_dom"/>
    <property type="match status" value="1"/>
</dbReference>
<comment type="caution">
    <text evidence="3">The sequence shown here is derived from an EMBL/GenBank/DDBJ whole genome shotgun (WGS) entry which is preliminary data.</text>
</comment>